<evidence type="ECO:0000256" key="4">
    <source>
        <dbReference type="ARBA" id="ARBA00022692"/>
    </source>
</evidence>
<comment type="similarity">
    <text evidence="2">Belongs to the MscS (TC 1.A.23) family.</text>
</comment>
<evidence type="ECO:0000256" key="6">
    <source>
        <dbReference type="ARBA" id="ARBA00023136"/>
    </source>
</evidence>
<feature type="domain" description="Mechanosensitive ion channel transmembrane helices 2/3" evidence="9">
    <location>
        <begin position="70"/>
        <end position="106"/>
    </location>
</feature>
<evidence type="ECO:0000256" key="7">
    <source>
        <dbReference type="SAM" id="Phobius"/>
    </source>
</evidence>
<dbReference type="Gene3D" id="2.30.30.60">
    <property type="match status" value="1"/>
</dbReference>
<dbReference type="PANTHER" id="PTHR30460:SF0">
    <property type="entry name" value="MODERATE CONDUCTANCE MECHANOSENSITIVE CHANNEL YBIO"/>
    <property type="match status" value="1"/>
</dbReference>
<feature type="transmembrane region" description="Helical" evidence="7">
    <location>
        <begin position="90"/>
        <end position="109"/>
    </location>
</feature>
<dbReference type="InterPro" id="IPR006685">
    <property type="entry name" value="MscS_channel_2nd"/>
</dbReference>
<evidence type="ECO:0000313" key="11">
    <source>
        <dbReference type="Proteomes" id="UP000177208"/>
    </source>
</evidence>
<dbReference type="EMBL" id="MFZG01000038">
    <property type="protein sequence ID" value="OGK15362.1"/>
    <property type="molecule type" value="Genomic_DNA"/>
</dbReference>
<evidence type="ECO:0000256" key="2">
    <source>
        <dbReference type="ARBA" id="ARBA00008017"/>
    </source>
</evidence>
<keyword evidence="3" id="KW-1003">Cell membrane</keyword>
<evidence type="ECO:0008006" key="12">
    <source>
        <dbReference type="Google" id="ProtNLM"/>
    </source>
</evidence>
<organism evidence="10 11">
    <name type="scientific">Candidatus Roizmanbacteria bacterium RIFCSPHIGHO2_01_FULL_39_12c</name>
    <dbReference type="NCBI Taxonomy" id="1802031"/>
    <lineage>
        <taxon>Bacteria</taxon>
        <taxon>Candidatus Roizmaniibacteriota</taxon>
    </lineage>
</organism>
<evidence type="ECO:0000256" key="1">
    <source>
        <dbReference type="ARBA" id="ARBA00004651"/>
    </source>
</evidence>
<comment type="caution">
    <text evidence="10">The sequence shown here is derived from an EMBL/GenBank/DDBJ whole genome shotgun (WGS) entry which is preliminary data.</text>
</comment>
<evidence type="ECO:0000256" key="5">
    <source>
        <dbReference type="ARBA" id="ARBA00022989"/>
    </source>
</evidence>
<gene>
    <name evidence="10" type="ORF">A2774_03465</name>
</gene>
<dbReference type="InterPro" id="IPR023408">
    <property type="entry name" value="MscS_beta-dom_sf"/>
</dbReference>
<proteinExistence type="inferred from homology"/>
<dbReference type="GO" id="GO:0005886">
    <property type="term" value="C:plasma membrane"/>
    <property type="evidence" value="ECO:0007669"/>
    <property type="project" value="UniProtKB-SubCell"/>
</dbReference>
<keyword evidence="5 7" id="KW-1133">Transmembrane helix</keyword>
<feature type="transmembrane region" description="Helical" evidence="7">
    <location>
        <begin position="15"/>
        <end position="32"/>
    </location>
</feature>
<dbReference type="InterPro" id="IPR045276">
    <property type="entry name" value="YbiO_bact"/>
</dbReference>
<evidence type="ECO:0000259" key="8">
    <source>
        <dbReference type="Pfam" id="PF00924"/>
    </source>
</evidence>
<keyword evidence="6 7" id="KW-0472">Membrane</keyword>
<feature type="transmembrane region" description="Helical" evidence="7">
    <location>
        <begin position="62"/>
        <end position="84"/>
    </location>
</feature>
<dbReference type="GO" id="GO:0008381">
    <property type="term" value="F:mechanosensitive monoatomic ion channel activity"/>
    <property type="evidence" value="ECO:0007669"/>
    <property type="project" value="InterPro"/>
</dbReference>
<dbReference type="PANTHER" id="PTHR30460">
    <property type="entry name" value="MODERATE CONDUCTANCE MECHANOSENSITIVE CHANNEL YBIO"/>
    <property type="match status" value="1"/>
</dbReference>
<dbReference type="InterPro" id="IPR049142">
    <property type="entry name" value="MS_channel_1st"/>
</dbReference>
<protein>
    <recommendedName>
        <fullName evidence="12">Mechanosensitive ion channel protein MscS</fullName>
    </recommendedName>
</protein>
<dbReference type="AlphaFoldDB" id="A0A1F7G9Q8"/>
<dbReference type="Pfam" id="PF00924">
    <property type="entry name" value="MS_channel_2nd"/>
    <property type="match status" value="1"/>
</dbReference>
<sequence length="173" mass="19059">MLNVLGVSDSYPNRFLFSVGAFLVVFIASKIAKKSLNLVFTGLKKKVVNANFVAKTKTIRSLLYNIVDTVLLLIAVLIIFSHWGVDIGPILTGAGILGLAFSFGAQTLVKDVISGFFIIVENQFNIGDKIRIGKIEGEVYQMTLRMTVLKDKDGNFVYIPNSQITTVIKLRTN</sequence>
<feature type="domain" description="Mechanosensitive ion channel MscS" evidence="8">
    <location>
        <begin position="107"/>
        <end position="166"/>
    </location>
</feature>
<dbReference type="SUPFAM" id="SSF82861">
    <property type="entry name" value="Mechanosensitive channel protein MscS (YggB), transmembrane region"/>
    <property type="match status" value="1"/>
</dbReference>
<evidence type="ECO:0000313" key="10">
    <source>
        <dbReference type="EMBL" id="OGK15362.1"/>
    </source>
</evidence>
<dbReference type="SUPFAM" id="SSF50182">
    <property type="entry name" value="Sm-like ribonucleoproteins"/>
    <property type="match status" value="1"/>
</dbReference>
<evidence type="ECO:0000259" key="9">
    <source>
        <dbReference type="Pfam" id="PF21088"/>
    </source>
</evidence>
<accession>A0A1F7G9Q8</accession>
<keyword evidence="4 7" id="KW-0812">Transmembrane</keyword>
<name>A0A1F7G9Q8_9BACT</name>
<dbReference type="Pfam" id="PF21088">
    <property type="entry name" value="MS_channel_1st"/>
    <property type="match status" value="1"/>
</dbReference>
<reference evidence="10 11" key="1">
    <citation type="journal article" date="2016" name="Nat. Commun.">
        <title>Thousands of microbial genomes shed light on interconnected biogeochemical processes in an aquifer system.</title>
        <authorList>
            <person name="Anantharaman K."/>
            <person name="Brown C.T."/>
            <person name="Hug L.A."/>
            <person name="Sharon I."/>
            <person name="Castelle C.J."/>
            <person name="Probst A.J."/>
            <person name="Thomas B.C."/>
            <person name="Singh A."/>
            <person name="Wilkins M.J."/>
            <person name="Karaoz U."/>
            <person name="Brodie E.L."/>
            <person name="Williams K.H."/>
            <person name="Hubbard S.S."/>
            <person name="Banfield J.F."/>
        </authorList>
    </citation>
    <scope>NUCLEOTIDE SEQUENCE [LARGE SCALE GENOMIC DNA]</scope>
</reference>
<dbReference type="Proteomes" id="UP000177208">
    <property type="component" value="Unassembled WGS sequence"/>
</dbReference>
<evidence type="ECO:0000256" key="3">
    <source>
        <dbReference type="ARBA" id="ARBA00022475"/>
    </source>
</evidence>
<comment type="subcellular location">
    <subcellularLocation>
        <location evidence="1">Cell membrane</location>
        <topology evidence="1">Multi-pass membrane protein</topology>
    </subcellularLocation>
</comment>
<dbReference type="InterPro" id="IPR011014">
    <property type="entry name" value="MscS_channel_TM-2"/>
</dbReference>
<dbReference type="Gene3D" id="1.10.287.1260">
    <property type="match status" value="1"/>
</dbReference>
<dbReference type="InterPro" id="IPR010920">
    <property type="entry name" value="LSM_dom_sf"/>
</dbReference>